<evidence type="ECO:0000256" key="1">
    <source>
        <dbReference type="SAM" id="MobiDB-lite"/>
    </source>
</evidence>
<name>A0A085MRL7_9BILA</name>
<dbReference type="AlphaFoldDB" id="A0A085MRL7"/>
<dbReference type="EMBL" id="KL363240">
    <property type="protein sequence ID" value="KFD51345.1"/>
    <property type="molecule type" value="Genomic_DNA"/>
</dbReference>
<evidence type="ECO:0000313" key="4">
    <source>
        <dbReference type="Proteomes" id="UP000030764"/>
    </source>
</evidence>
<dbReference type="Proteomes" id="UP000030764">
    <property type="component" value="Unassembled WGS sequence"/>
</dbReference>
<accession>A0A085MRL7</accession>
<reference evidence="3 4" key="1">
    <citation type="journal article" date="2014" name="Nat. Genet.">
        <title>Genome and transcriptome of the porcine whipworm Trichuris suis.</title>
        <authorList>
            <person name="Jex A.R."/>
            <person name="Nejsum P."/>
            <person name="Schwarz E.M."/>
            <person name="Hu L."/>
            <person name="Young N.D."/>
            <person name="Hall R.S."/>
            <person name="Korhonen P.K."/>
            <person name="Liao S."/>
            <person name="Thamsborg S."/>
            <person name="Xia J."/>
            <person name="Xu P."/>
            <person name="Wang S."/>
            <person name="Scheerlinck J.P."/>
            <person name="Hofmann A."/>
            <person name="Sternberg P.W."/>
            <person name="Wang J."/>
            <person name="Gasser R.B."/>
        </authorList>
    </citation>
    <scope>NUCLEOTIDE SEQUENCE [LARGE SCALE GENOMIC DNA]</scope>
    <source>
        <strain evidence="3">DCEP-RM93F</strain>
        <strain evidence="2">DCEP-RM93M</strain>
    </source>
</reference>
<dbReference type="Proteomes" id="UP000030758">
    <property type="component" value="Unassembled WGS sequence"/>
</dbReference>
<sequence>MITAALTKERPAKYNGTSDFNHLPKLTELSRAAPRWSAHPVDGPKCLQGPDIPLLESLGRLPSERSSNLKGVACESNWPLANRLGFGEVEYQDVEDILNYQPDVLTTE</sequence>
<proteinExistence type="predicted"/>
<gene>
    <name evidence="2" type="ORF">M513_07750</name>
    <name evidence="3" type="ORF">M514_07750</name>
</gene>
<feature type="region of interest" description="Disordered" evidence="1">
    <location>
        <begin position="1"/>
        <end position="20"/>
    </location>
</feature>
<keyword evidence="4" id="KW-1185">Reference proteome</keyword>
<evidence type="ECO:0000313" key="2">
    <source>
        <dbReference type="EMBL" id="KFD51345.1"/>
    </source>
</evidence>
<evidence type="ECO:0000313" key="3">
    <source>
        <dbReference type="EMBL" id="KFD59863.1"/>
    </source>
</evidence>
<organism evidence="3">
    <name type="scientific">Trichuris suis</name>
    <name type="common">pig whipworm</name>
    <dbReference type="NCBI Taxonomy" id="68888"/>
    <lineage>
        <taxon>Eukaryota</taxon>
        <taxon>Metazoa</taxon>
        <taxon>Ecdysozoa</taxon>
        <taxon>Nematoda</taxon>
        <taxon>Enoplea</taxon>
        <taxon>Dorylaimia</taxon>
        <taxon>Trichinellida</taxon>
        <taxon>Trichuridae</taxon>
        <taxon>Trichuris</taxon>
    </lineage>
</organism>
<dbReference type="EMBL" id="KL367724">
    <property type="protein sequence ID" value="KFD59863.1"/>
    <property type="molecule type" value="Genomic_DNA"/>
</dbReference>
<protein>
    <submittedName>
        <fullName evidence="3">Uncharacterized protein</fullName>
    </submittedName>
</protein>